<sequence>MGRPLSTKSRSRFDHDACFLIAFVLLAPLAWAPGLSFHFDAAPKAVALQLLAAVLLCQPGRLLHRLTALYARPAGTLLLLLCGLYALTLLIATAFSENPALSLYGSGWRRFGALSQLAVLLCGLYSAACFTFDTRYLRLALRALCLAGLLTAAYAVCQAMGLDPFLDASLYALPPPAKTLRPPSTLGHAAYLGSFLVVVAFLGIAAQSLETSKFWRTLCLASVALSAAGIAVSGTRAVLGGLLLGALVLVLSKKGSAAVLFRQRTLLWTAATTASIALALRLSPAWAPMVSRAKEWTLDLSGGTRLPLWLDTLSLIGRRWPIGWGPETFPAVFPLYQSLRLSQLYPDFYHESPHSVWLDAAASNGLASLLCLLALFLAGFYCSFRARRLGLLPACLSAALLALAVTHSFFVFTLPSLCCLMLILAAQSSLAASPAQTAPTLSPFWKPAAALAGLALAICALSVAWTDSAYQRIQSHLNAGNWQPAIEWHAKAQPWPASPAPELWYSQRMTKLASLPNPEATRMVIWKEAVDSSRLALSRPGEDVNLAYYNAGVLAVLAQNGPQAESDLRQAIQRAPNWYQPRWLLCRILAQTNRPAEARPQCSQALTQLGDQHEDLRKLITQTLEAQH</sequence>
<feature type="domain" description="O-antigen ligase-related" evidence="6">
    <location>
        <begin position="222"/>
        <end position="372"/>
    </location>
</feature>
<dbReference type="PANTHER" id="PTHR37422:SF13">
    <property type="entry name" value="LIPOPOLYSACCHARIDE BIOSYNTHESIS PROTEIN PA4999-RELATED"/>
    <property type="match status" value="1"/>
</dbReference>
<feature type="transmembrane region" description="Helical" evidence="5">
    <location>
        <begin position="144"/>
        <end position="166"/>
    </location>
</feature>
<dbReference type="SUPFAM" id="SSF48452">
    <property type="entry name" value="TPR-like"/>
    <property type="match status" value="1"/>
</dbReference>
<feature type="transmembrane region" description="Helical" evidence="5">
    <location>
        <begin position="391"/>
        <end position="424"/>
    </location>
</feature>
<organism evidence="7 8">
    <name type="scientific">Paludibaculum fermentans</name>
    <dbReference type="NCBI Taxonomy" id="1473598"/>
    <lineage>
        <taxon>Bacteria</taxon>
        <taxon>Pseudomonadati</taxon>
        <taxon>Acidobacteriota</taxon>
        <taxon>Terriglobia</taxon>
        <taxon>Bryobacterales</taxon>
        <taxon>Bryobacteraceae</taxon>
        <taxon>Paludibaculum</taxon>
    </lineage>
</organism>
<keyword evidence="2 5" id="KW-0812">Transmembrane</keyword>
<reference evidence="7 8" key="1">
    <citation type="submission" date="2020-10" db="EMBL/GenBank/DDBJ databases">
        <title>Complete genome sequence of Paludibaculum fermentans P105T, a facultatively anaerobic acidobacterium capable of dissimilatory Fe(III) reduction.</title>
        <authorList>
            <person name="Dedysh S.N."/>
            <person name="Beletsky A.V."/>
            <person name="Kulichevskaya I.S."/>
            <person name="Mardanov A.V."/>
            <person name="Ravin N.V."/>
        </authorList>
    </citation>
    <scope>NUCLEOTIDE SEQUENCE [LARGE SCALE GENOMIC DNA]</scope>
    <source>
        <strain evidence="7 8">P105</strain>
    </source>
</reference>
<evidence type="ECO:0000259" key="6">
    <source>
        <dbReference type="Pfam" id="PF04932"/>
    </source>
</evidence>
<evidence type="ECO:0000256" key="4">
    <source>
        <dbReference type="ARBA" id="ARBA00023136"/>
    </source>
</evidence>
<evidence type="ECO:0000256" key="5">
    <source>
        <dbReference type="SAM" id="Phobius"/>
    </source>
</evidence>
<evidence type="ECO:0000256" key="2">
    <source>
        <dbReference type="ARBA" id="ARBA00022692"/>
    </source>
</evidence>
<keyword evidence="8" id="KW-1185">Reference proteome</keyword>
<evidence type="ECO:0000313" key="8">
    <source>
        <dbReference type="Proteomes" id="UP000593892"/>
    </source>
</evidence>
<feature type="transmembrane region" description="Helical" evidence="5">
    <location>
        <begin position="213"/>
        <end position="231"/>
    </location>
</feature>
<dbReference type="GO" id="GO:0016020">
    <property type="term" value="C:membrane"/>
    <property type="evidence" value="ECO:0007669"/>
    <property type="project" value="UniProtKB-SubCell"/>
</dbReference>
<dbReference type="Proteomes" id="UP000593892">
    <property type="component" value="Chromosome"/>
</dbReference>
<dbReference type="AlphaFoldDB" id="A0A7S7NKX3"/>
<keyword evidence="7" id="KW-0436">Ligase</keyword>
<name>A0A7S7NKX3_PALFE</name>
<evidence type="ECO:0000256" key="1">
    <source>
        <dbReference type="ARBA" id="ARBA00004141"/>
    </source>
</evidence>
<dbReference type="Gene3D" id="1.25.40.10">
    <property type="entry name" value="Tetratricopeptide repeat domain"/>
    <property type="match status" value="1"/>
</dbReference>
<dbReference type="EMBL" id="CP063849">
    <property type="protein sequence ID" value="QOY85440.1"/>
    <property type="molecule type" value="Genomic_DNA"/>
</dbReference>
<keyword evidence="3 5" id="KW-1133">Transmembrane helix</keyword>
<feature type="transmembrane region" description="Helical" evidence="5">
    <location>
        <begin position="111"/>
        <end position="132"/>
    </location>
</feature>
<comment type="subcellular location">
    <subcellularLocation>
        <location evidence="1">Membrane</location>
        <topology evidence="1">Multi-pass membrane protein</topology>
    </subcellularLocation>
</comment>
<feature type="transmembrane region" description="Helical" evidence="5">
    <location>
        <begin position="365"/>
        <end position="384"/>
    </location>
</feature>
<dbReference type="RefSeq" id="WP_194447110.1">
    <property type="nucleotide sequence ID" value="NZ_CP063849.1"/>
</dbReference>
<dbReference type="Pfam" id="PF04932">
    <property type="entry name" value="Wzy_C"/>
    <property type="match status" value="1"/>
</dbReference>
<feature type="transmembrane region" description="Helical" evidence="5">
    <location>
        <begin position="186"/>
        <end position="206"/>
    </location>
</feature>
<evidence type="ECO:0000313" key="7">
    <source>
        <dbReference type="EMBL" id="QOY85440.1"/>
    </source>
</evidence>
<dbReference type="GO" id="GO:0016874">
    <property type="term" value="F:ligase activity"/>
    <property type="evidence" value="ECO:0007669"/>
    <property type="project" value="UniProtKB-KW"/>
</dbReference>
<feature type="transmembrane region" description="Helical" evidence="5">
    <location>
        <begin position="76"/>
        <end position="96"/>
    </location>
</feature>
<dbReference type="PANTHER" id="PTHR37422">
    <property type="entry name" value="TEICHURONIC ACID BIOSYNTHESIS PROTEIN TUAE"/>
    <property type="match status" value="1"/>
</dbReference>
<feature type="transmembrane region" description="Helical" evidence="5">
    <location>
        <begin position="46"/>
        <end position="64"/>
    </location>
</feature>
<keyword evidence="4 5" id="KW-0472">Membrane</keyword>
<dbReference type="InterPro" id="IPR007016">
    <property type="entry name" value="O-antigen_ligase-rel_domated"/>
</dbReference>
<dbReference type="InterPro" id="IPR051533">
    <property type="entry name" value="WaaL-like"/>
</dbReference>
<proteinExistence type="predicted"/>
<evidence type="ECO:0000256" key="3">
    <source>
        <dbReference type="ARBA" id="ARBA00022989"/>
    </source>
</evidence>
<protein>
    <submittedName>
        <fullName evidence="7">O-antigen ligase family protein</fullName>
    </submittedName>
</protein>
<accession>A0A7S7NKX3</accession>
<gene>
    <name evidence="7" type="ORF">IRI77_21715</name>
</gene>
<dbReference type="InterPro" id="IPR011990">
    <property type="entry name" value="TPR-like_helical_dom_sf"/>
</dbReference>
<feature type="transmembrane region" description="Helical" evidence="5">
    <location>
        <begin position="444"/>
        <end position="465"/>
    </location>
</feature>
<dbReference type="KEGG" id="pfer:IRI77_21715"/>